<feature type="transmembrane region" description="Helical" evidence="1">
    <location>
        <begin position="409"/>
        <end position="435"/>
    </location>
</feature>
<feature type="transmembrane region" description="Helical" evidence="1">
    <location>
        <begin position="483"/>
        <end position="502"/>
    </location>
</feature>
<gene>
    <name evidence="2" type="ORF">ACFO8L_10840</name>
</gene>
<feature type="transmembrane region" description="Helical" evidence="1">
    <location>
        <begin position="31"/>
        <end position="54"/>
    </location>
</feature>
<organism evidence="2 3">
    <name type="scientific">Sphaerisporangium corydalis</name>
    <dbReference type="NCBI Taxonomy" id="1441875"/>
    <lineage>
        <taxon>Bacteria</taxon>
        <taxon>Bacillati</taxon>
        <taxon>Actinomycetota</taxon>
        <taxon>Actinomycetes</taxon>
        <taxon>Streptosporangiales</taxon>
        <taxon>Streptosporangiaceae</taxon>
        <taxon>Sphaerisporangium</taxon>
    </lineage>
</organism>
<dbReference type="RefSeq" id="WP_380706404.1">
    <property type="nucleotide sequence ID" value="NZ_JBHSFN010000005.1"/>
</dbReference>
<keyword evidence="1" id="KW-0472">Membrane</keyword>
<feature type="transmembrane region" description="Helical" evidence="1">
    <location>
        <begin position="178"/>
        <end position="197"/>
    </location>
</feature>
<dbReference type="Proteomes" id="UP001595891">
    <property type="component" value="Unassembled WGS sequence"/>
</dbReference>
<protein>
    <recommendedName>
        <fullName evidence="4">Transporter</fullName>
    </recommendedName>
</protein>
<keyword evidence="1" id="KW-1133">Transmembrane helix</keyword>
<comment type="caution">
    <text evidence="2">The sequence shown here is derived from an EMBL/GenBank/DDBJ whole genome shotgun (WGS) entry which is preliminary data.</text>
</comment>
<feature type="transmembrane region" description="Helical" evidence="1">
    <location>
        <begin position="335"/>
        <end position="362"/>
    </location>
</feature>
<sequence length="524" mass="54173">MREGIVVAWLFVRLKLRLIAGNLRGDTMRQVGFVFTLIAAVSVALGGLLLMSLLRLAPADLALDAGMVLFTVLTLIWVIGPLLVFGVDETLDPARLTLFPLTARQMAVGMFAASATGPWPLATLFFLVGAVVGLSRSVTGLLIGLVAAVLQAAFCLVASRAVTTALSRLLRTRRGRDLLAVGVVFVILLTQVPNLLLNQGFGGVPREFLSSLASVVRWGPPAMAAHAIADGGLYGLAEVAAVAAAVLVLTWAWIAALRKAMVTADSSTQLGSVRRSRFDGLLPAGPLGAVVAKELKYLRREPRGRMGWMAAIGFAGILMFSLSSGPGGLSGSALAVAPACIGALMIGLQAANAFGIDGRALWMNAIVYSSARDLRTDFAGRHLAVGLVAVPLLAVLSVAAALFAGHLPWALPALLSSTGLLLVALGVGAVTSVILPYTYPERINAFTSAAPGQGGVAFAGSFGAMLGTTVLALPLVLPVFLGLSWIAVLGIPYGLAVCYGGRRLAATIGYARLPDLLGAVSRPA</sequence>
<keyword evidence="3" id="KW-1185">Reference proteome</keyword>
<evidence type="ECO:0000256" key="1">
    <source>
        <dbReference type="SAM" id="Phobius"/>
    </source>
</evidence>
<reference evidence="3" key="1">
    <citation type="journal article" date="2019" name="Int. J. Syst. Evol. Microbiol.">
        <title>The Global Catalogue of Microorganisms (GCM) 10K type strain sequencing project: providing services to taxonomists for standard genome sequencing and annotation.</title>
        <authorList>
            <consortium name="The Broad Institute Genomics Platform"/>
            <consortium name="The Broad Institute Genome Sequencing Center for Infectious Disease"/>
            <person name="Wu L."/>
            <person name="Ma J."/>
        </authorList>
    </citation>
    <scope>NUCLEOTIDE SEQUENCE [LARGE SCALE GENOMIC DNA]</scope>
    <source>
        <strain evidence="3">CCUG 49560</strain>
    </source>
</reference>
<keyword evidence="1" id="KW-0812">Transmembrane</keyword>
<proteinExistence type="predicted"/>
<feature type="transmembrane region" description="Helical" evidence="1">
    <location>
        <begin position="306"/>
        <end position="323"/>
    </location>
</feature>
<evidence type="ECO:0000313" key="2">
    <source>
        <dbReference type="EMBL" id="MFC4586572.1"/>
    </source>
</evidence>
<accession>A0ABV9EAX1</accession>
<feature type="transmembrane region" description="Helical" evidence="1">
    <location>
        <begin position="233"/>
        <end position="254"/>
    </location>
</feature>
<feature type="transmembrane region" description="Helical" evidence="1">
    <location>
        <begin position="383"/>
        <end position="403"/>
    </location>
</feature>
<evidence type="ECO:0008006" key="4">
    <source>
        <dbReference type="Google" id="ProtNLM"/>
    </source>
</evidence>
<dbReference type="EMBL" id="JBHSFN010000005">
    <property type="protein sequence ID" value="MFC4586572.1"/>
    <property type="molecule type" value="Genomic_DNA"/>
</dbReference>
<feature type="transmembrane region" description="Helical" evidence="1">
    <location>
        <begin position="138"/>
        <end position="157"/>
    </location>
</feature>
<feature type="transmembrane region" description="Helical" evidence="1">
    <location>
        <begin position="66"/>
        <end position="87"/>
    </location>
</feature>
<feature type="transmembrane region" description="Helical" evidence="1">
    <location>
        <begin position="108"/>
        <end position="132"/>
    </location>
</feature>
<name>A0ABV9EAX1_9ACTN</name>
<evidence type="ECO:0000313" key="3">
    <source>
        <dbReference type="Proteomes" id="UP001595891"/>
    </source>
</evidence>